<sequence length="387" mass="42574">MKQPLLTIVAAFALIFMIAPANAELEIVMDQLSPQPVEPGQDLTLSVRLENEFSDIENVRLEILPDSPIKLKNENDRIIDEGSIIKYGAVAETYLLHVDPLATSGSYDIEFRARWSGNNMFRETNKTFRVMVRGAPQLMISNITTNPERISPKDKFDITFSVSNDGTGTAREVQVSAVTSGLPFVSVDADTNIIKRLDPGESIQLSYAIQVKDKTEISSYSIPIEMDYKDENGENTSSKSFAGVRVLGKAELAISDIKIEPQNPVEGDLVTVNMRIENSGTGEAKSAKVSLDAPFKGTRTAFLGKIKPDDDAPGVFTIYAEKGGEIPYSANIEFEDDLGVRTVTEPLNLYVRNPNKNGMATPVIVTLPLIGVGVYYLHRRKKLNNTI</sequence>
<accession>A0A284VUP0</accession>
<keyword evidence="4" id="KW-1185">Reference proteome</keyword>
<dbReference type="AlphaFoldDB" id="A0A284VUP0"/>
<dbReference type="InterPro" id="IPR013783">
    <property type="entry name" value="Ig-like_fold"/>
</dbReference>
<dbReference type="Pfam" id="PF07705">
    <property type="entry name" value="CARDB"/>
    <property type="match status" value="1"/>
</dbReference>
<dbReference type="PANTHER" id="PTHR35902">
    <property type="entry name" value="S-LAYER DOMAIN-LIKE PROTEIN-RELATED"/>
    <property type="match status" value="1"/>
</dbReference>
<keyword evidence="1" id="KW-1133">Transmembrane helix</keyword>
<reference evidence="4" key="1">
    <citation type="submission" date="2017-06" db="EMBL/GenBank/DDBJ databases">
        <authorList>
            <person name="Cremers G."/>
        </authorList>
    </citation>
    <scope>NUCLEOTIDE SEQUENCE [LARGE SCALE GENOMIC DNA]</scope>
</reference>
<feature type="domain" description="CARDB" evidence="2">
    <location>
        <begin position="136"/>
        <end position="231"/>
    </location>
</feature>
<feature type="transmembrane region" description="Helical" evidence="1">
    <location>
        <begin position="359"/>
        <end position="377"/>
    </location>
</feature>
<protein>
    <recommendedName>
        <fullName evidence="2">CARDB domain-containing protein</fullName>
    </recommendedName>
</protein>
<dbReference type="EMBL" id="FZMP01000247">
    <property type="protein sequence ID" value="SNQ62893.1"/>
    <property type="molecule type" value="Genomic_DNA"/>
</dbReference>
<evidence type="ECO:0000259" key="2">
    <source>
        <dbReference type="Pfam" id="PF07705"/>
    </source>
</evidence>
<evidence type="ECO:0000313" key="4">
    <source>
        <dbReference type="Proteomes" id="UP000218615"/>
    </source>
</evidence>
<organism evidence="3 4">
    <name type="scientific">Candidatus Methanoperedens nitratireducens</name>
    <dbReference type="NCBI Taxonomy" id="1392998"/>
    <lineage>
        <taxon>Archaea</taxon>
        <taxon>Methanobacteriati</taxon>
        <taxon>Methanobacteriota</taxon>
        <taxon>Stenosarchaea group</taxon>
        <taxon>Methanomicrobia</taxon>
        <taxon>Methanosarcinales</taxon>
        <taxon>ANME-2 cluster</taxon>
        <taxon>Candidatus Methanoperedentaceae</taxon>
        <taxon>Candidatus Methanoperedens</taxon>
    </lineage>
</organism>
<dbReference type="OrthoDB" id="116073at2157"/>
<gene>
    <name evidence="3" type="ORF">MNV_960006</name>
</gene>
<name>A0A284VUP0_9EURY</name>
<keyword evidence="1" id="KW-0812">Transmembrane</keyword>
<dbReference type="PANTHER" id="PTHR35902:SF3">
    <property type="entry name" value="NPCBM-ASSOCIATED, NEW3 DOMAIN OF ALPHA-GALACTOSIDASE"/>
    <property type="match status" value="1"/>
</dbReference>
<dbReference type="Gene3D" id="2.60.40.10">
    <property type="entry name" value="Immunoglobulins"/>
    <property type="match status" value="2"/>
</dbReference>
<evidence type="ECO:0000313" key="3">
    <source>
        <dbReference type="EMBL" id="SNQ62893.1"/>
    </source>
</evidence>
<keyword evidence="1" id="KW-0472">Membrane</keyword>
<proteinExistence type="predicted"/>
<evidence type="ECO:0000256" key="1">
    <source>
        <dbReference type="SAM" id="Phobius"/>
    </source>
</evidence>
<dbReference type="Proteomes" id="UP000218615">
    <property type="component" value="Unassembled WGS sequence"/>
</dbReference>
<dbReference type="InterPro" id="IPR011635">
    <property type="entry name" value="CARDB"/>
</dbReference>